<dbReference type="InterPro" id="IPR017969">
    <property type="entry name" value="Heavy-metal-associated_CS"/>
</dbReference>
<dbReference type="InterPro" id="IPR059000">
    <property type="entry name" value="ATPase_P-type_domA"/>
</dbReference>
<dbReference type="PROSITE" id="PS01229">
    <property type="entry name" value="COF_2"/>
    <property type="match status" value="1"/>
</dbReference>
<dbReference type="Pfam" id="PF00403">
    <property type="entry name" value="HMA"/>
    <property type="match status" value="1"/>
</dbReference>
<dbReference type="Gene3D" id="3.40.1110.10">
    <property type="entry name" value="Calcium-transporting ATPase, cytoplasmic domain N"/>
    <property type="match status" value="1"/>
</dbReference>
<dbReference type="PRINTS" id="PR00943">
    <property type="entry name" value="CUATPASE"/>
</dbReference>
<dbReference type="CDD" id="cd00371">
    <property type="entry name" value="HMA"/>
    <property type="match status" value="1"/>
</dbReference>
<dbReference type="InterPro" id="IPR008250">
    <property type="entry name" value="ATPase_P-typ_transduc_dom_A_sf"/>
</dbReference>
<dbReference type="InterPro" id="IPR018303">
    <property type="entry name" value="ATPase_P-typ_P_site"/>
</dbReference>
<dbReference type="InterPro" id="IPR027256">
    <property type="entry name" value="P-typ_ATPase_IB"/>
</dbReference>
<dbReference type="InterPro" id="IPR036412">
    <property type="entry name" value="HAD-like_sf"/>
</dbReference>
<dbReference type="EMBL" id="LFWA01000001">
    <property type="protein sequence ID" value="KTW32688.1"/>
    <property type="molecule type" value="Genomic_DNA"/>
</dbReference>
<evidence type="ECO:0000259" key="11">
    <source>
        <dbReference type="PROSITE" id="PS50846"/>
    </source>
</evidence>
<keyword evidence="6 10" id="KW-0067">ATP-binding</keyword>
<dbReference type="GO" id="GO:0012510">
    <property type="term" value="C:trans-Golgi network transport vesicle membrane"/>
    <property type="evidence" value="ECO:0007669"/>
    <property type="project" value="EnsemblFungi"/>
</dbReference>
<dbReference type="VEuPathDB" id="FungiDB:T551_00173"/>
<dbReference type="GO" id="GO:0060003">
    <property type="term" value="P:copper ion export"/>
    <property type="evidence" value="ECO:0007669"/>
    <property type="project" value="EnsemblFungi"/>
</dbReference>
<proteinExistence type="inferred from homology"/>
<dbReference type="OrthoDB" id="432719at2759"/>
<dbReference type="GO" id="GO:0006879">
    <property type="term" value="P:intracellular iron ion homeostasis"/>
    <property type="evidence" value="ECO:0007669"/>
    <property type="project" value="EnsemblFungi"/>
</dbReference>
<dbReference type="Pfam" id="PF00702">
    <property type="entry name" value="Hydrolase"/>
    <property type="match status" value="1"/>
</dbReference>
<feature type="transmembrane region" description="Helical" evidence="10">
    <location>
        <begin position="241"/>
        <end position="265"/>
    </location>
</feature>
<keyword evidence="8 10" id="KW-1133">Transmembrane helix</keyword>
<protein>
    <recommendedName>
        <fullName evidence="11">HMA domain-containing protein</fullName>
    </recommendedName>
</protein>
<dbReference type="GO" id="GO:0055070">
    <property type="term" value="P:copper ion homeostasis"/>
    <property type="evidence" value="ECO:0007669"/>
    <property type="project" value="TreeGrafter"/>
</dbReference>
<evidence type="ECO:0000256" key="10">
    <source>
        <dbReference type="RuleBase" id="RU362081"/>
    </source>
</evidence>
<dbReference type="InterPro" id="IPR036163">
    <property type="entry name" value="HMA_dom_sf"/>
</dbReference>
<feature type="transmembrane region" description="Helical" evidence="10">
    <location>
        <begin position="475"/>
        <end position="497"/>
    </location>
</feature>
<dbReference type="eggNOG" id="KOG0207">
    <property type="taxonomic scope" value="Eukaryota"/>
</dbReference>
<keyword evidence="13" id="KW-1185">Reference proteome</keyword>
<keyword evidence="5 10" id="KW-0547">Nucleotide-binding</keyword>
<evidence type="ECO:0000256" key="7">
    <source>
        <dbReference type="ARBA" id="ARBA00022967"/>
    </source>
</evidence>
<evidence type="ECO:0000313" key="12">
    <source>
        <dbReference type="EMBL" id="KTW32688.1"/>
    </source>
</evidence>
<dbReference type="Proteomes" id="UP000053447">
    <property type="component" value="Unassembled WGS sequence"/>
</dbReference>
<feature type="transmembrane region" description="Helical" evidence="10">
    <location>
        <begin position="210"/>
        <end position="229"/>
    </location>
</feature>
<dbReference type="PROSITE" id="PS01047">
    <property type="entry name" value="HMA_1"/>
    <property type="match status" value="1"/>
</dbReference>
<dbReference type="FunFam" id="2.70.150.10:FF:000002">
    <property type="entry name" value="Copper-transporting ATPase 1, putative"/>
    <property type="match status" value="1"/>
</dbReference>
<dbReference type="GO" id="GO:0005524">
    <property type="term" value="F:ATP binding"/>
    <property type="evidence" value="ECO:0007669"/>
    <property type="project" value="UniProtKB-UniRule"/>
</dbReference>
<evidence type="ECO:0000256" key="8">
    <source>
        <dbReference type="ARBA" id="ARBA00022989"/>
    </source>
</evidence>
<dbReference type="InterPro" id="IPR001757">
    <property type="entry name" value="P_typ_ATPase"/>
</dbReference>
<gene>
    <name evidence="12" type="ORF">T551_00173</name>
</gene>
<dbReference type="GeneID" id="28938695"/>
<dbReference type="InterPro" id="IPR023298">
    <property type="entry name" value="ATPase_P-typ_TM_dom_sf"/>
</dbReference>
<evidence type="ECO:0000256" key="3">
    <source>
        <dbReference type="ARBA" id="ARBA00022692"/>
    </source>
</evidence>
<dbReference type="InterPro" id="IPR023299">
    <property type="entry name" value="ATPase_P-typ_cyto_dom_N"/>
</dbReference>
<dbReference type="InterPro" id="IPR023214">
    <property type="entry name" value="HAD_sf"/>
</dbReference>
<keyword evidence="3 10" id="KW-0812">Transmembrane</keyword>
<dbReference type="Pfam" id="PF00122">
    <property type="entry name" value="E1-E2_ATPase"/>
    <property type="match status" value="1"/>
</dbReference>
<dbReference type="PANTHER" id="PTHR43520">
    <property type="entry name" value="ATP7, ISOFORM B"/>
    <property type="match status" value="1"/>
</dbReference>
<evidence type="ECO:0000313" key="13">
    <source>
        <dbReference type="Proteomes" id="UP000053447"/>
    </source>
</evidence>
<name>A0A0W4ZWD1_PNEJ7</name>
<dbReference type="PRINTS" id="PR00119">
    <property type="entry name" value="CATATPASE"/>
</dbReference>
<feature type="domain" description="HMA" evidence="11">
    <location>
        <begin position="118"/>
        <end position="184"/>
    </location>
</feature>
<sequence>MYPQNCNIKFYNYQQPIELENIKERQKCQSFVKTVLYIKKISHFSCISAIKQNFRKNSGIISIDILSLGKQMIVKHDTRIINTNNLIYEIENLGIKTSFISSEILYETCDNKNTTKEKIIKLKITGMTCASCVNSVETTLKSINGVTGVIINLATKEAKINYCPSIVDIQYLIQIIKDKGYTTEILDFNNNEEKRKNFSKTKCTKSWRNSFIKCLIFTIPLLFFEKIAPKFKTYNKIDNTIIFFPGLFFGDILSLILTLPIQFGIGIRFYKSAFNSLKHKILTMDTLICLGTYMAFFFSILSILLSILTYPHKRPTTFFETCSILLTFVTLGRYIENKAKSRTTEALSKLMSLSPSFATIYINDTDTSTKKELVVLTESLKTGDTVIVHPGDKIPADGIIISGESYINESMITGESKHIYKKQGSEVYSGTVNYTGRFEFQVTKARENTKLSQILYLVQEAQTSRASIQKFVDKVASFFVPLVLFLGIITFIVWVILSYTLSHLPKIFDSDKYGEKVIICARLAISVIVIACPCALGLSTPTAIIVGTGVGAENGIFFKNGIVLETVSKITKVIFDKTGTLTIGNMCVHKVEISNLWKSSEILWWKLLFISEQGSEHPIGKAIVLKAQKELGLSNEKLINYTTISFEAVIGYGIKCCILLPDYTKENIELAIGNKKFIRKILENENEEILNEKQEDNLNKGYTHVYVAINKKFSGWISLTDITRTNAAQAVNALKHMKIDVLMATGDNHDIALKVGRNLGISKDKIYSSITPEEKRDLIVYFQSQNETVAMVGDGINDSAALAAANIGIALSTGSNIAMDVADVILTHYNSILDVPAAIHLSRSIFNRIRLNILWASIYNMVSIPFAMGVFLPFGIYIHPIISGAAMVCSSISVVLSSLLLRLWRRPSWLTDIDINDNTNNFKSFISRFRNCNIFYIYKKYKPINDIEV</sequence>
<evidence type="ECO:0000256" key="5">
    <source>
        <dbReference type="ARBA" id="ARBA00022741"/>
    </source>
</evidence>
<dbReference type="Gene3D" id="2.70.150.10">
    <property type="entry name" value="Calcium-transporting ATPase, cytoplasmic transduction domain A"/>
    <property type="match status" value="1"/>
</dbReference>
<dbReference type="SUPFAM" id="SSF56784">
    <property type="entry name" value="HAD-like"/>
    <property type="match status" value="1"/>
</dbReference>
<feature type="transmembrane region" description="Helical" evidence="10">
    <location>
        <begin position="517"/>
        <end position="538"/>
    </location>
</feature>
<comment type="similarity">
    <text evidence="2 10">Belongs to the cation transport ATPase (P-type) (TC 3.A.3) family. Type IB subfamily.</text>
</comment>
<dbReference type="SUPFAM" id="SSF81665">
    <property type="entry name" value="Calcium ATPase, transmembrane domain M"/>
    <property type="match status" value="1"/>
</dbReference>
<accession>A0A0W4ZWD1</accession>
<dbReference type="SFLD" id="SFLDG00002">
    <property type="entry name" value="C1.7:_P-type_atpase_like"/>
    <property type="match status" value="1"/>
</dbReference>
<dbReference type="PROSITE" id="PS50846">
    <property type="entry name" value="HMA_2"/>
    <property type="match status" value="2"/>
</dbReference>
<dbReference type="Gene3D" id="3.40.50.1000">
    <property type="entry name" value="HAD superfamily/HAD-like"/>
    <property type="match status" value="1"/>
</dbReference>
<dbReference type="SUPFAM" id="SSF81653">
    <property type="entry name" value="Calcium ATPase, transduction domain A"/>
    <property type="match status" value="1"/>
</dbReference>
<dbReference type="SUPFAM" id="SSF55008">
    <property type="entry name" value="HMA, heavy metal-associated domain"/>
    <property type="match status" value="2"/>
</dbReference>
<evidence type="ECO:0000256" key="4">
    <source>
        <dbReference type="ARBA" id="ARBA00022723"/>
    </source>
</evidence>
<dbReference type="InterPro" id="IPR044492">
    <property type="entry name" value="P_typ_ATPase_HD_dom"/>
</dbReference>
<dbReference type="AlphaFoldDB" id="A0A0W4ZWD1"/>
<feature type="transmembrane region" description="Helical" evidence="10">
    <location>
        <begin position="286"/>
        <end position="310"/>
    </location>
</feature>
<dbReference type="GO" id="GO:0005507">
    <property type="term" value="F:copper ion binding"/>
    <property type="evidence" value="ECO:0007669"/>
    <property type="project" value="EnsemblFungi"/>
</dbReference>
<dbReference type="Gene3D" id="3.30.70.100">
    <property type="match status" value="1"/>
</dbReference>
<feature type="transmembrane region" description="Helical" evidence="10">
    <location>
        <begin position="853"/>
        <end position="875"/>
    </location>
</feature>
<evidence type="ECO:0000256" key="6">
    <source>
        <dbReference type="ARBA" id="ARBA00022840"/>
    </source>
</evidence>
<dbReference type="PROSITE" id="PS00154">
    <property type="entry name" value="ATPASE_E1_E2"/>
    <property type="match status" value="1"/>
</dbReference>
<dbReference type="CDD" id="cd02094">
    <property type="entry name" value="P-type_ATPase_Cu-like"/>
    <property type="match status" value="1"/>
</dbReference>
<feature type="domain" description="HMA" evidence="11">
    <location>
        <begin position="32"/>
        <end position="98"/>
    </location>
</feature>
<dbReference type="GO" id="GO:0016887">
    <property type="term" value="F:ATP hydrolysis activity"/>
    <property type="evidence" value="ECO:0007669"/>
    <property type="project" value="InterPro"/>
</dbReference>
<keyword evidence="4 10" id="KW-0479">Metal-binding</keyword>
<dbReference type="GO" id="GO:0043682">
    <property type="term" value="F:P-type divalent copper transporter activity"/>
    <property type="evidence" value="ECO:0007669"/>
    <property type="project" value="TreeGrafter"/>
</dbReference>
<keyword evidence="9 10" id="KW-0472">Membrane</keyword>
<comment type="subcellular location">
    <subcellularLocation>
        <location evidence="1">Endomembrane system</location>
        <topology evidence="1">Multi-pass membrane protein</topology>
    </subcellularLocation>
    <subcellularLocation>
        <location evidence="10">Membrane</location>
    </subcellularLocation>
</comment>
<dbReference type="FunFam" id="3.30.70.100:FF:000005">
    <property type="entry name" value="Copper-exporting P-type ATPase A"/>
    <property type="match status" value="1"/>
</dbReference>
<dbReference type="NCBIfam" id="TIGR01525">
    <property type="entry name" value="ATPase-IB_hvy"/>
    <property type="match status" value="1"/>
</dbReference>
<dbReference type="SFLD" id="SFLDS00003">
    <property type="entry name" value="Haloacid_Dehalogenase"/>
    <property type="match status" value="1"/>
</dbReference>
<dbReference type="SFLD" id="SFLDF00027">
    <property type="entry name" value="p-type_atpase"/>
    <property type="match status" value="1"/>
</dbReference>
<dbReference type="PANTHER" id="PTHR43520:SF8">
    <property type="entry name" value="P-TYPE CU(+) TRANSPORTER"/>
    <property type="match status" value="1"/>
</dbReference>
<dbReference type="InterPro" id="IPR006121">
    <property type="entry name" value="HMA_dom"/>
</dbReference>
<organism evidence="12 13">
    <name type="scientific">Pneumocystis jirovecii (strain RU7)</name>
    <name type="common">Human pneumocystis pneumonia agent</name>
    <dbReference type="NCBI Taxonomy" id="1408657"/>
    <lineage>
        <taxon>Eukaryota</taxon>
        <taxon>Fungi</taxon>
        <taxon>Dikarya</taxon>
        <taxon>Ascomycota</taxon>
        <taxon>Taphrinomycotina</taxon>
        <taxon>Pneumocystomycetes</taxon>
        <taxon>Pneumocystaceae</taxon>
        <taxon>Pneumocystis</taxon>
    </lineage>
</organism>
<comment type="caution">
    <text evidence="12">The sequence shown here is derived from an EMBL/GenBank/DDBJ whole genome shotgun (WGS) entry which is preliminary data.</text>
</comment>
<feature type="transmembrane region" description="Helical" evidence="10">
    <location>
        <begin position="881"/>
        <end position="901"/>
    </location>
</feature>
<dbReference type="STRING" id="1408657.A0A0W4ZWD1"/>
<feature type="transmembrane region" description="Helical" evidence="10">
    <location>
        <begin position="316"/>
        <end position="335"/>
    </location>
</feature>
<dbReference type="PRINTS" id="PR00942">
    <property type="entry name" value="CUATPASEI"/>
</dbReference>
<evidence type="ECO:0000256" key="9">
    <source>
        <dbReference type="ARBA" id="ARBA00023136"/>
    </source>
</evidence>
<keyword evidence="7" id="KW-1278">Translocase</keyword>
<evidence type="ECO:0000256" key="2">
    <source>
        <dbReference type="ARBA" id="ARBA00006024"/>
    </source>
</evidence>
<dbReference type="RefSeq" id="XP_018231380.1">
    <property type="nucleotide sequence ID" value="XM_018372440.1"/>
</dbReference>
<reference evidence="13" key="1">
    <citation type="journal article" date="2016" name="Nat. Commun.">
        <title>Genome analysis of three Pneumocystis species reveals adaptation mechanisms to life exclusively in mammalian hosts.</title>
        <authorList>
            <person name="Ma L."/>
            <person name="Chen Z."/>
            <person name="Huang D.W."/>
            <person name="Kutty G."/>
            <person name="Ishihara M."/>
            <person name="Wang H."/>
            <person name="Abouelleil A."/>
            <person name="Bishop L."/>
            <person name="Davey E."/>
            <person name="Deng R."/>
            <person name="Deng X."/>
            <person name="Fan L."/>
            <person name="Fantoni G."/>
            <person name="Fitzgerald M."/>
            <person name="Gogineni E."/>
            <person name="Goldberg J.M."/>
            <person name="Handley G."/>
            <person name="Hu X."/>
            <person name="Huber C."/>
            <person name="Jiao X."/>
            <person name="Jones K."/>
            <person name="Levin J.Z."/>
            <person name="Liu Y."/>
            <person name="Macdonald P."/>
            <person name="Melnikov A."/>
            <person name="Raley C."/>
            <person name="Sassi M."/>
            <person name="Sherman B.T."/>
            <person name="Song X."/>
            <person name="Sykes S."/>
            <person name="Tran B."/>
            <person name="Walsh L."/>
            <person name="Xia Y."/>
            <person name="Yang J."/>
            <person name="Young S."/>
            <person name="Zeng Q."/>
            <person name="Zheng X."/>
            <person name="Stephens R."/>
            <person name="Nusbaum C."/>
            <person name="Birren B.W."/>
            <person name="Azadi P."/>
            <person name="Lempicki R.A."/>
            <person name="Cuomo C.A."/>
            <person name="Kovacs J.A."/>
        </authorList>
    </citation>
    <scope>NUCLEOTIDE SEQUENCE [LARGE SCALE GENOMIC DNA]</scope>
    <source>
        <strain evidence="13">RU7</strain>
    </source>
</reference>
<evidence type="ECO:0000256" key="1">
    <source>
        <dbReference type="ARBA" id="ARBA00004127"/>
    </source>
</evidence>
<dbReference type="NCBIfam" id="TIGR01494">
    <property type="entry name" value="ATPase_P-type"/>
    <property type="match status" value="2"/>
</dbReference>